<dbReference type="SUPFAM" id="SSF52540">
    <property type="entry name" value="P-loop containing nucleoside triphosphate hydrolases"/>
    <property type="match status" value="1"/>
</dbReference>
<evidence type="ECO:0000256" key="7">
    <source>
        <dbReference type="HAMAP-Rule" id="MF_00367"/>
    </source>
</evidence>
<evidence type="ECO:0000313" key="13">
    <source>
        <dbReference type="Proteomes" id="UP000001007"/>
    </source>
</evidence>
<accession>Q8KFN3</accession>
<evidence type="ECO:0000256" key="9">
    <source>
        <dbReference type="RuleBase" id="RU003761"/>
    </source>
</evidence>
<keyword evidence="7" id="KW-0997">Cell inner membrane</keyword>
<dbReference type="InterPro" id="IPR030388">
    <property type="entry name" value="G_ERA_dom"/>
</dbReference>
<feature type="domain" description="Era-type G" evidence="11">
    <location>
        <begin position="7"/>
        <end position="179"/>
    </location>
</feature>
<dbReference type="GO" id="GO:0005886">
    <property type="term" value="C:plasma membrane"/>
    <property type="evidence" value="ECO:0007669"/>
    <property type="project" value="UniProtKB-SubCell"/>
</dbReference>
<comment type="similarity">
    <text evidence="1 7 8 9">Belongs to the TRAFAC class TrmE-Era-EngA-EngB-Septin-like GTPase superfamily. Era GTPase family.</text>
</comment>
<dbReference type="PANTHER" id="PTHR42698">
    <property type="entry name" value="GTPASE ERA"/>
    <property type="match status" value="1"/>
</dbReference>
<dbReference type="EMBL" id="AE006470">
    <property type="protein sequence ID" value="AAM71535.1"/>
    <property type="molecule type" value="Genomic_DNA"/>
</dbReference>
<feature type="region of interest" description="G3" evidence="8">
    <location>
        <begin position="62"/>
        <end position="65"/>
    </location>
</feature>
<evidence type="ECO:0000259" key="10">
    <source>
        <dbReference type="PROSITE" id="PS50823"/>
    </source>
</evidence>
<dbReference type="HAMAP" id="MF_00367">
    <property type="entry name" value="GTPase_Era"/>
    <property type="match status" value="1"/>
</dbReference>
<evidence type="ECO:0000256" key="2">
    <source>
        <dbReference type="ARBA" id="ARBA00020484"/>
    </source>
</evidence>
<evidence type="ECO:0000256" key="8">
    <source>
        <dbReference type="PROSITE-ProRule" id="PRU01050"/>
    </source>
</evidence>
<dbReference type="AlphaFoldDB" id="Q8KFN3"/>
<dbReference type="InterPro" id="IPR009019">
    <property type="entry name" value="KH_sf_prok-type"/>
</dbReference>
<dbReference type="GO" id="GO:0043024">
    <property type="term" value="F:ribosomal small subunit binding"/>
    <property type="evidence" value="ECO:0007669"/>
    <property type="project" value="TreeGrafter"/>
</dbReference>
<reference evidence="12 13" key="1">
    <citation type="journal article" date="2002" name="Proc. Natl. Acad. Sci. U.S.A.">
        <title>The complete genome sequence of Chlorobium tepidum TLS, a photosynthetic, anaerobic, green-sulfur bacterium.</title>
        <authorList>
            <person name="Eisen J.A."/>
            <person name="Nelson K.E."/>
            <person name="Paulsen I.T."/>
            <person name="Heidelberg J.F."/>
            <person name="Wu M."/>
            <person name="Dodson R.J."/>
            <person name="Deboy R."/>
            <person name="Gwinn M.L."/>
            <person name="Nelson W.C."/>
            <person name="Haft D.H."/>
            <person name="Hickey E.K."/>
            <person name="Peterson J.D."/>
            <person name="Durkin A.S."/>
            <person name="Kolonay J.L."/>
            <person name="Yang F."/>
            <person name="Holt I."/>
            <person name="Umayam L.A."/>
            <person name="Mason T."/>
            <person name="Brenner M."/>
            <person name="Shea T.P."/>
            <person name="Parksey D."/>
            <person name="Nierman W.C."/>
            <person name="Feldblyum T.V."/>
            <person name="Hansen C.L."/>
            <person name="Craven M.B."/>
            <person name="Radune D."/>
            <person name="Vamathevan J."/>
            <person name="Khouri H."/>
            <person name="White O."/>
            <person name="Gruber T.M."/>
            <person name="Ketchum K.A."/>
            <person name="Venter J.C."/>
            <person name="Tettelin H."/>
            <person name="Bryant D.A."/>
            <person name="Fraser C.M."/>
        </authorList>
    </citation>
    <scope>NUCLEOTIDE SEQUENCE [LARGE SCALE GENOMIC DNA]</scope>
    <source>
        <strain evidence="13">ATCC 49652 / DSM 12025 / NBRC 103806 / TLS</strain>
    </source>
</reference>
<dbReference type="RefSeq" id="WP_010931981.1">
    <property type="nucleotide sequence ID" value="NC_002932.3"/>
</dbReference>
<dbReference type="CDD" id="cd04163">
    <property type="entry name" value="Era"/>
    <property type="match status" value="1"/>
</dbReference>
<keyword evidence="6 7" id="KW-0342">GTP-binding</keyword>
<comment type="subunit">
    <text evidence="7">Monomer.</text>
</comment>
<feature type="region of interest" description="G1" evidence="8">
    <location>
        <begin position="15"/>
        <end position="22"/>
    </location>
</feature>
<keyword evidence="7" id="KW-0472">Membrane</keyword>
<dbReference type="PROSITE" id="PS51713">
    <property type="entry name" value="G_ERA"/>
    <property type="match status" value="1"/>
</dbReference>
<dbReference type="GO" id="GO:0003924">
    <property type="term" value="F:GTPase activity"/>
    <property type="evidence" value="ECO:0007669"/>
    <property type="project" value="UniProtKB-UniRule"/>
</dbReference>
<dbReference type="InterPro" id="IPR027417">
    <property type="entry name" value="P-loop_NTPase"/>
</dbReference>
<dbReference type="NCBIfam" id="TIGR00231">
    <property type="entry name" value="small_GTP"/>
    <property type="match status" value="1"/>
</dbReference>
<dbReference type="NCBIfam" id="NF000908">
    <property type="entry name" value="PRK00089.1"/>
    <property type="match status" value="1"/>
</dbReference>
<feature type="region of interest" description="G4" evidence="8">
    <location>
        <begin position="129"/>
        <end position="132"/>
    </location>
</feature>
<dbReference type="InterPro" id="IPR015946">
    <property type="entry name" value="KH_dom-like_a/b"/>
</dbReference>
<dbReference type="Gene3D" id="3.30.300.20">
    <property type="match status" value="1"/>
</dbReference>
<dbReference type="STRING" id="194439.CT0289"/>
<feature type="domain" description="KH type-2" evidence="10">
    <location>
        <begin position="243"/>
        <end position="291"/>
    </location>
</feature>
<dbReference type="KEGG" id="cte:CT0289"/>
<dbReference type="Gene3D" id="3.40.50.300">
    <property type="entry name" value="P-loop containing nucleotide triphosphate hydrolases"/>
    <property type="match status" value="1"/>
</dbReference>
<dbReference type="FunFam" id="3.30.300.20:FF:000003">
    <property type="entry name" value="GTPase Era"/>
    <property type="match status" value="1"/>
</dbReference>
<dbReference type="Pfam" id="PF07650">
    <property type="entry name" value="KH_2"/>
    <property type="match status" value="1"/>
</dbReference>
<name>Q8KFN3_CHLTE</name>
<dbReference type="GO" id="GO:0005525">
    <property type="term" value="F:GTP binding"/>
    <property type="evidence" value="ECO:0007669"/>
    <property type="project" value="UniProtKB-UniRule"/>
</dbReference>
<dbReference type="GO" id="GO:0005829">
    <property type="term" value="C:cytosol"/>
    <property type="evidence" value="ECO:0007669"/>
    <property type="project" value="TreeGrafter"/>
</dbReference>
<feature type="binding site" evidence="7">
    <location>
        <begin position="62"/>
        <end position="66"/>
    </location>
    <ligand>
        <name>GTP</name>
        <dbReference type="ChEBI" id="CHEBI:37565"/>
    </ligand>
</feature>
<dbReference type="GO" id="GO:0070181">
    <property type="term" value="F:small ribosomal subunit rRNA binding"/>
    <property type="evidence" value="ECO:0007669"/>
    <property type="project" value="UniProtKB-UniRule"/>
</dbReference>
<dbReference type="InterPro" id="IPR004044">
    <property type="entry name" value="KH_dom_type_2"/>
</dbReference>
<evidence type="ECO:0000313" key="12">
    <source>
        <dbReference type="EMBL" id="AAM71535.1"/>
    </source>
</evidence>
<feature type="binding site" evidence="7">
    <location>
        <begin position="129"/>
        <end position="132"/>
    </location>
    <ligand>
        <name>GTP</name>
        <dbReference type="ChEBI" id="CHEBI:37565"/>
    </ligand>
</feature>
<proteinExistence type="inferred from homology"/>
<dbReference type="InterPro" id="IPR005225">
    <property type="entry name" value="Small_GTP-bd"/>
</dbReference>
<keyword evidence="7" id="KW-0963">Cytoplasm</keyword>
<dbReference type="EnsemblBacteria" id="AAM71535">
    <property type="protein sequence ID" value="AAM71535"/>
    <property type="gene ID" value="CT0289"/>
</dbReference>
<keyword evidence="7" id="KW-0699">rRNA-binding</keyword>
<evidence type="ECO:0000256" key="3">
    <source>
        <dbReference type="ARBA" id="ARBA00022517"/>
    </source>
</evidence>
<evidence type="ECO:0000256" key="5">
    <source>
        <dbReference type="ARBA" id="ARBA00022884"/>
    </source>
</evidence>
<keyword evidence="5 7" id="KW-0694">RNA-binding</keyword>
<dbReference type="NCBIfam" id="TIGR00436">
    <property type="entry name" value="era"/>
    <property type="match status" value="1"/>
</dbReference>
<dbReference type="InterPro" id="IPR005662">
    <property type="entry name" value="GTPase_Era-like"/>
</dbReference>
<evidence type="ECO:0000259" key="11">
    <source>
        <dbReference type="PROSITE" id="PS51713"/>
    </source>
</evidence>
<dbReference type="OrthoDB" id="9805918at2"/>
<feature type="binding site" evidence="7">
    <location>
        <begin position="15"/>
        <end position="22"/>
    </location>
    <ligand>
        <name>GTP</name>
        <dbReference type="ChEBI" id="CHEBI:37565"/>
    </ligand>
</feature>
<dbReference type="PATRIC" id="fig|194439.7.peg.280"/>
<dbReference type="Pfam" id="PF01926">
    <property type="entry name" value="MMR_HSR1"/>
    <property type="match status" value="1"/>
</dbReference>
<evidence type="ECO:0000256" key="6">
    <source>
        <dbReference type="ARBA" id="ARBA00023134"/>
    </source>
</evidence>
<comment type="subcellular location">
    <subcellularLocation>
        <location evidence="7">Cytoplasm</location>
    </subcellularLocation>
    <subcellularLocation>
        <location evidence="7">Cell inner membrane</location>
        <topology evidence="7">Peripheral membrane protein</topology>
    </subcellularLocation>
</comment>
<dbReference type="GO" id="GO:0000028">
    <property type="term" value="P:ribosomal small subunit assembly"/>
    <property type="evidence" value="ECO:0007669"/>
    <property type="project" value="TreeGrafter"/>
</dbReference>
<dbReference type="CDD" id="cd22534">
    <property type="entry name" value="KH-II_Era"/>
    <property type="match status" value="1"/>
</dbReference>
<keyword evidence="7" id="KW-1003">Cell membrane</keyword>
<organism evidence="12 13">
    <name type="scientific">Chlorobaculum tepidum (strain ATCC 49652 / DSM 12025 / NBRC 103806 / TLS)</name>
    <name type="common">Chlorobium tepidum</name>
    <dbReference type="NCBI Taxonomy" id="194439"/>
    <lineage>
        <taxon>Bacteria</taxon>
        <taxon>Pseudomonadati</taxon>
        <taxon>Chlorobiota</taxon>
        <taxon>Chlorobiia</taxon>
        <taxon>Chlorobiales</taxon>
        <taxon>Chlorobiaceae</taxon>
        <taxon>Chlorobaculum</taxon>
    </lineage>
</organism>
<keyword evidence="13" id="KW-1185">Reference proteome</keyword>
<dbReference type="eggNOG" id="COG1159">
    <property type="taxonomic scope" value="Bacteria"/>
</dbReference>
<evidence type="ECO:0000256" key="4">
    <source>
        <dbReference type="ARBA" id="ARBA00022741"/>
    </source>
</evidence>
<keyword evidence="4 7" id="KW-0547">Nucleotide-binding</keyword>
<feature type="region of interest" description="G2" evidence="8">
    <location>
        <begin position="41"/>
        <end position="45"/>
    </location>
</feature>
<dbReference type="Proteomes" id="UP000001007">
    <property type="component" value="Chromosome"/>
</dbReference>
<evidence type="ECO:0000256" key="1">
    <source>
        <dbReference type="ARBA" id="ARBA00007921"/>
    </source>
</evidence>
<dbReference type="InterPro" id="IPR006073">
    <property type="entry name" value="GTP-bd"/>
</dbReference>
<dbReference type="PROSITE" id="PS50823">
    <property type="entry name" value="KH_TYPE_2"/>
    <property type="match status" value="1"/>
</dbReference>
<dbReference type="HOGENOM" id="CLU_038009_1_0_10"/>
<dbReference type="PANTHER" id="PTHR42698:SF1">
    <property type="entry name" value="GTPASE ERA, MITOCHONDRIAL"/>
    <property type="match status" value="1"/>
</dbReference>
<sequence length="305" mass="34754">MQPPLFSCGHVTFVGAPNAGKSTLLNRLLDHKLSIVTPKPQTTRKKITGIYHDDRSQIIILDTPGIMDPKQSLHESMLEITRRSLRESDVIVALIPFQKGDEPIDRKFASELIEQWVKPTGKPFVIALNKADLVPEETAKEAQTEIISKYKPVATLALSALTGGNIPELVELLRPLLPFDEPIWPDDILSTEPERFFVGEIIREKIFLQYGREIPYSTEVVIDEFKEQHENNPSRKELIRCSVIVERNSQKQIIVGQKGAAIKKLGQAARKEIEELLDRPVYLEIFVKVRPDWRKKKNLLKSYGY</sequence>
<keyword evidence="3 7" id="KW-0690">Ribosome biogenesis</keyword>
<gene>
    <name evidence="7" type="primary">era</name>
    <name evidence="12" type="ordered locus">CT0289</name>
</gene>
<feature type="region of interest" description="G5" evidence="8">
    <location>
        <begin position="158"/>
        <end position="160"/>
    </location>
</feature>
<protein>
    <recommendedName>
        <fullName evidence="2 7">GTPase Era</fullName>
    </recommendedName>
</protein>
<comment type="function">
    <text evidence="7">An essential GTPase that binds both GDP and GTP, with rapid nucleotide exchange. Plays a role in 16S rRNA processing and 30S ribosomal subunit biogenesis and possibly also in cell cycle regulation and energy metabolism.</text>
</comment>
<dbReference type="SUPFAM" id="SSF54814">
    <property type="entry name" value="Prokaryotic type KH domain (KH-domain type II)"/>
    <property type="match status" value="1"/>
</dbReference>